<reference evidence="13" key="3">
    <citation type="submission" date="2016-07" db="EMBL/GenBank/DDBJ databases">
        <title>genome sequences of Naegleria fowleri mitochondria.</title>
        <authorList>
            <person name="Greninger A.L."/>
            <person name="Jerome K."/>
            <person name="Dixon T."/>
        </authorList>
    </citation>
    <scope>NUCLEOTIDE SEQUENCE</scope>
    <source>
        <strain evidence="13">V419</strain>
    </source>
</reference>
<evidence type="ECO:0000256" key="6">
    <source>
        <dbReference type="ARBA" id="ARBA00022989"/>
    </source>
</evidence>
<gene>
    <name evidence="11" type="primary">cox3</name>
</gene>
<dbReference type="GO" id="GO:0006123">
    <property type="term" value="P:mitochondrial electron transport, cytochrome c to oxygen"/>
    <property type="evidence" value="ECO:0007669"/>
    <property type="project" value="TreeGrafter"/>
</dbReference>
<evidence type="ECO:0000256" key="9">
    <source>
        <dbReference type="SAM" id="Phobius"/>
    </source>
</evidence>
<dbReference type="InterPro" id="IPR013833">
    <property type="entry name" value="Cyt_c_oxidase_su3_a-hlx"/>
</dbReference>
<dbReference type="InterPro" id="IPR033945">
    <property type="entry name" value="Cyt_c_oxase_su3_dom"/>
</dbReference>
<dbReference type="AlphaFoldDB" id="M4H678"/>
<dbReference type="InterPro" id="IPR000298">
    <property type="entry name" value="Cyt_c_oxidase-like_su3"/>
</dbReference>
<protein>
    <recommendedName>
        <fullName evidence="3 8">Cytochrome c oxidase subunit 3</fullName>
    </recommendedName>
</protein>
<keyword evidence="4 8" id="KW-0812">Transmembrane</keyword>
<dbReference type="SUPFAM" id="SSF81452">
    <property type="entry name" value="Cytochrome c oxidase subunit III-like"/>
    <property type="match status" value="1"/>
</dbReference>
<feature type="transmembrane region" description="Helical" evidence="9">
    <location>
        <begin position="177"/>
        <end position="198"/>
    </location>
</feature>
<keyword evidence="6 9" id="KW-1133">Transmembrane helix</keyword>
<comment type="function">
    <text evidence="8">Component of the cytochrome c oxidase, the last enzyme in the mitochondrial electron transport chain which drives oxidative phosphorylation. The respiratory chain contains 3 multisubunit complexes succinate dehydrogenase (complex II, CII), ubiquinol-cytochrome c oxidoreductase (cytochrome b-c1 complex, complex III, CIII) and cytochrome c oxidase (complex IV, CIV), that cooperate to transfer electrons derived from NADH and succinate to molecular oxygen, creating an electrochemical gradient over the inner membrane that drives transmembrane transport and the ATP synthase. Cytochrome c oxidase is the component of the respiratory chain that catalyzes the reduction of oxygen to water. Electrons originating from reduced cytochrome c in the intermembrane space (IMS) are transferred via the dinuclear copper A center (CU(A)) of subunit 2 and heme A of subunit 1 to the active site in subunit 1, a binuclear center (BNC) formed by heme A3 and copper B (CU(B)). The BNC reduces molecular oxygen to 2 water molecules using 4 electrons from cytochrome c in the IMS and 4 protons from the mitochondrial matrix.</text>
</comment>
<dbReference type="GO" id="GO:0004129">
    <property type="term" value="F:cytochrome-c oxidase activity"/>
    <property type="evidence" value="ECO:0007669"/>
    <property type="project" value="InterPro"/>
</dbReference>
<dbReference type="PROSITE" id="PS50253">
    <property type="entry name" value="COX3"/>
    <property type="match status" value="1"/>
</dbReference>
<organism evidence="11">
    <name type="scientific">Naegleria fowleri</name>
    <name type="common">Brain eating amoeba</name>
    <dbReference type="NCBI Taxonomy" id="5763"/>
    <lineage>
        <taxon>Eukaryota</taxon>
        <taxon>Discoba</taxon>
        <taxon>Heterolobosea</taxon>
        <taxon>Tetramitia</taxon>
        <taxon>Eutetramitia</taxon>
        <taxon>Vahlkampfiidae</taxon>
        <taxon>Naegleria</taxon>
    </lineage>
</organism>
<reference evidence="11" key="1">
    <citation type="journal article" date="2013" name="J. Eukaryot. Microbiol.">
        <title>The Mitochondrial Genome and a 60-kb Nuclear DNA Segment from Naegleria fowleri, the Causative Agent of Primary Amoebic Meningoencephalitis.</title>
        <authorList>
            <person name="Herman E.K."/>
            <person name="Greninger A.L."/>
            <person name="Visvesvara G.S."/>
            <person name="Marciano-Cabral F."/>
            <person name="Dacks J.B."/>
            <person name="Chiu C.Y."/>
        </authorList>
    </citation>
    <scope>NUCLEOTIDE SEQUENCE</scope>
</reference>
<evidence type="ECO:0000313" key="11">
    <source>
        <dbReference type="EMBL" id="AFP72338.1"/>
    </source>
</evidence>
<feature type="domain" description="Heme-copper oxidase subunit III family profile" evidence="10">
    <location>
        <begin position="21"/>
        <end position="282"/>
    </location>
</feature>
<feature type="transmembrane region" description="Helical" evidence="9">
    <location>
        <begin position="148"/>
        <end position="170"/>
    </location>
</feature>
<evidence type="ECO:0000256" key="7">
    <source>
        <dbReference type="ARBA" id="ARBA00023136"/>
    </source>
</evidence>
<dbReference type="SMR" id="M4H678"/>
<name>M4H678_NAEFO</name>
<dbReference type="PANTHER" id="PTHR11403">
    <property type="entry name" value="CYTOCHROME C OXIDASE SUBUNIT III"/>
    <property type="match status" value="1"/>
</dbReference>
<evidence type="ECO:0000256" key="4">
    <source>
        <dbReference type="ARBA" id="ARBA00022692"/>
    </source>
</evidence>
<dbReference type="CDD" id="cd01665">
    <property type="entry name" value="Cyt_c_Oxidase_III"/>
    <property type="match status" value="1"/>
</dbReference>
<feature type="non-terminal residue" evidence="11">
    <location>
        <position position="1"/>
    </location>
</feature>
<evidence type="ECO:0000256" key="2">
    <source>
        <dbReference type="ARBA" id="ARBA00010581"/>
    </source>
</evidence>
<comment type="subcellular location">
    <subcellularLocation>
        <location evidence="1">Membrane</location>
        <topology evidence="1">Multi-pass membrane protein</topology>
    </subcellularLocation>
</comment>
<feature type="transmembrane region" description="Helical" evidence="9">
    <location>
        <begin position="99"/>
        <end position="121"/>
    </location>
</feature>
<feature type="transmembrane region" description="Helical" evidence="9">
    <location>
        <begin position="33"/>
        <end position="52"/>
    </location>
</feature>
<dbReference type="GO" id="GO:0016020">
    <property type="term" value="C:membrane"/>
    <property type="evidence" value="ECO:0007669"/>
    <property type="project" value="UniProtKB-SubCell"/>
</dbReference>
<accession>M4H678</accession>
<dbReference type="EMBL" id="JX174181">
    <property type="protein sequence ID" value="AFP72338.1"/>
    <property type="molecule type" value="Genomic_DNA"/>
</dbReference>
<dbReference type="EMBL" id="KX580902">
    <property type="protein sequence ID" value="AOS85617.1"/>
    <property type="molecule type" value="Genomic_DNA"/>
</dbReference>
<dbReference type="OMA" id="YYSANVA"/>
<sequence>ILNYWEKYLKYDVRYTSSRRYLHYFNDITYTPWPFHISMIVFLSLFFCVLYLHHFAWAGKAALATFFIMLVPIYYWILELHYDSVYLGKFNFKVRRAMVGGFLLFLISEAAVFASFIWAYFDRYFHTPAQIGGTLAPLGVELVSWDAYPLWGCFVLLASGWACNQAYYAARGGSSTVFYLWSVYGIALGVIFVLFIQLSEYVSTNTLSISDSVVGSCYYLITGFHGLHVCIGLIFLSLATAQLDNYSIDRDRILVYALALTYWHFVDWIWLFVYLFLYVINGNIMYYDVNLINSYWK</sequence>
<evidence type="ECO:0000256" key="3">
    <source>
        <dbReference type="ARBA" id="ARBA00015944"/>
    </source>
</evidence>
<evidence type="ECO:0000256" key="8">
    <source>
        <dbReference type="RuleBase" id="RU003375"/>
    </source>
</evidence>
<dbReference type="GeneID" id="15332070"/>
<feature type="transmembrane region" description="Helical" evidence="9">
    <location>
        <begin position="218"/>
        <end position="241"/>
    </location>
</feature>
<evidence type="ECO:0000256" key="1">
    <source>
        <dbReference type="ARBA" id="ARBA00004141"/>
    </source>
</evidence>
<keyword evidence="8 11" id="KW-0496">Mitochondrion</keyword>
<dbReference type="PANTHER" id="PTHR11403:SF7">
    <property type="entry name" value="CYTOCHROME C OXIDASE SUBUNIT 3"/>
    <property type="match status" value="1"/>
</dbReference>
<dbReference type="EMBL" id="KX580903">
    <property type="protein sequence ID" value="AOS85663.1"/>
    <property type="molecule type" value="Genomic_DNA"/>
</dbReference>
<reference evidence="12" key="2">
    <citation type="submission" date="2016-07" db="EMBL/GenBank/DDBJ databases">
        <title>genome sequence of Naegleria fowleri mitochondria.</title>
        <authorList>
            <person name="Greninger A.L."/>
            <person name="Jerome K."/>
            <person name="Dixon T."/>
        </authorList>
    </citation>
    <scope>NUCLEOTIDE SEQUENCE</scope>
    <source>
        <strain evidence="12">V511</strain>
    </source>
</reference>
<keyword evidence="7 9" id="KW-0472">Membrane</keyword>
<dbReference type="Gene3D" id="1.20.120.80">
    <property type="entry name" value="Cytochrome c oxidase, subunit III, four-helix bundle"/>
    <property type="match status" value="1"/>
</dbReference>
<feature type="transmembrane region" description="Helical" evidence="9">
    <location>
        <begin position="253"/>
        <end position="280"/>
    </location>
</feature>
<evidence type="ECO:0000313" key="13">
    <source>
        <dbReference type="EMBL" id="AOS85663.1"/>
    </source>
</evidence>
<proteinExistence type="inferred from homology"/>
<evidence type="ECO:0000259" key="10">
    <source>
        <dbReference type="PROSITE" id="PS50253"/>
    </source>
</evidence>
<dbReference type="GO" id="GO:0005739">
    <property type="term" value="C:mitochondrion"/>
    <property type="evidence" value="ECO:0007669"/>
    <property type="project" value="TreeGrafter"/>
</dbReference>
<comment type="similarity">
    <text evidence="2 8">Belongs to the cytochrome c oxidase subunit 3 family.</text>
</comment>
<evidence type="ECO:0000256" key="5">
    <source>
        <dbReference type="ARBA" id="ARBA00022967"/>
    </source>
</evidence>
<dbReference type="Pfam" id="PF00510">
    <property type="entry name" value="COX3"/>
    <property type="match status" value="1"/>
</dbReference>
<feature type="transmembrane region" description="Helical" evidence="9">
    <location>
        <begin position="58"/>
        <end position="78"/>
    </location>
</feature>
<dbReference type="RefSeq" id="YP_007890030.1">
    <property type="nucleotide sequence ID" value="NC_021104.1"/>
</dbReference>
<keyword evidence="5" id="KW-1278">Translocase</keyword>
<geneLocation type="mitochondrion" evidence="11"/>
<dbReference type="InterPro" id="IPR035973">
    <property type="entry name" value="Cyt_c_oxidase_su3-like_sf"/>
</dbReference>
<evidence type="ECO:0000313" key="12">
    <source>
        <dbReference type="EMBL" id="AOS85617.1"/>
    </source>
</evidence>
<dbReference type="InterPro" id="IPR024791">
    <property type="entry name" value="Cyt_c/ubiquinol_Oxase_su3"/>
</dbReference>